<dbReference type="GO" id="GO:0015833">
    <property type="term" value="P:peptide transport"/>
    <property type="evidence" value="ECO:0007669"/>
    <property type="project" value="InterPro"/>
</dbReference>
<dbReference type="KEGG" id="sfeu:IM697_38255"/>
<comment type="subcellular location">
    <subcellularLocation>
        <location evidence="1">Cell membrane</location>
        <topology evidence="1">Peripheral membrane protein</topology>
    </subcellularLocation>
</comment>
<dbReference type="CDD" id="cd03257">
    <property type="entry name" value="ABC_NikE_OppD_transporters"/>
    <property type="match status" value="1"/>
</dbReference>
<evidence type="ECO:0000256" key="2">
    <source>
        <dbReference type="ARBA" id="ARBA00005417"/>
    </source>
</evidence>
<evidence type="ECO:0000256" key="5">
    <source>
        <dbReference type="ARBA" id="ARBA00022741"/>
    </source>
</evidence>
<dbReference type="InterPro" id="IPR003439">
    <property type="entry name" value="ABC_transporter-like_ATP-bd"/>
</dbReference>
<dbReference type="InterPro" id="IPR013563">
    <property type="entry name" value="Oligopep_ABC_C"/>
</dbReference>
<gene>
    <name evidence="9" type="ORF">IM697_38255</name>
</gene>
<dbReference type="RefSeq" id="WP_194041167.1">
    <property type="nucleotide sequence ID" value="NZ_CP063373.1"/>
</dbReference>
<keyword evidence="7" id="KW-0472">Membrane</keyword>
<dbReference type="InterPro" id="IPR027417">
    <property type="entry name" value="P-loop_NTPase"/>
</dbReference>
<keyword evidence="5" id="KW-0547">Nucleotide-binding</keyword>
<keyword evidence="10" id="KW-1185">Reference proteome</keyword>
<dbReference type="InterPro" id="IPR050388">
    <property type="entry name" value="ABC_Ni/Peptide_Import"/>
</dbReference>
<evidence type="ECO:0000256" key="6">
    <source>
        <dbReference type="ARBA" id="ARBA00022840"/>
    </source>
</evidence>
<dbReference type="GO" id="GO:0005524">
    <property type="term" value="F:ATP binding"/>
    <property type="evidence" value="ECO:0007669"/>
    <property type="project" value="UniProtKB-KW"/>
</dbReference>
<dbReference type="PROSITE" id="PS00211">
    <property type="entry name" value="ABC_TRANSPORTER_1"/>
    <property type="match status" value="1"/>
</dbReference>
<evidence type="ECO:0000313" key="9">
    <source>
        <dbReference type="EMBL" id="QOV35826.1"/>
    </source>
</evidence>
<dbReference type="Proteomes" id="UP000594205">
    <property type="component" value="Chromosome"/>
</dbReference>
<dbReference type="GO" id="GO:0005886">
    <property type="term" value="C:plasma membrane"/>
    <property type="evidence" value="ECO:0007669"/>
    <property type="project" value="UniProtKB-SubCell"/>
</dbReference>
<sequence>MLLEVRDLHVEFRTRDGVAKAVNGVDYGVAAGETLAVLGESGSGKSVTAQAVMGILDQPPGRITGGEILFQGRDLLRLKEEERRRVRGAEMAMIFQDALSSLNPVLSVGEQLGEMFVVHRGMSRKDARAKAVELMDRVRIPAAEERVRQYPHQFSGGMRQRIMIAMALALEPALVIADEPTTALDVTVQAQVMDLLAELQREYRMGLVLITHDLGVVADVADRIAVMYAGRIVESAPVHDIYKAPAHPYTRGLLDSIPRLDQKGQELYAIEGLPPNLMDIPPGCAFHPRCPLAQDLCRTDEPPLYEVTGTDTNRRSACHFWRECLHG</sequence>
<proteinExistence type="inferred from homology"/>
<dbReference type="Pfam" id="PF00005">
    <property type="entry name" value="ABC_tran"/>
    <property type="match status" value="1"/>
</dbReference>
<dbReference type="FunFam" id="3.40.50.300:FF:000016">
    <property type="entry name" value="Oligopeptide ABC transporter ATP-binding component"/>
    <property type="match status" value="1"/>
</dbReference>
<evidence type="ECO:0000259" key="8">
    <source>
        <dbReference type="PROSITE" id="PS50893"/>
    </source>
</evidence>
<protein>
    <submittedName>
        <fullName evidence="9">ABC transporter ATP-binding protein</fullName>
    </submittedName>
</protein>
<keyword evidence="4" id="KW-1003">Cell membrane</keyword>
<dbReference type="NCBIfam" id="TIGR01727">
    <property type="entry name" value="oligo_HPY"/>
    <property type="match status" value="1"/>
</dbReference>
<dbReference type="EMBL" id="CP063373">
    <property type="protein sequence ID" value="QOV35826.1"/>
    <property type="molecule type" value="Genomic_DNA"/>
</dbReference>
<evidence type="ECO:0000313" key="10">
    <source>
        <dbReference type="Proteomes" id="UP000594205"/>
    </source>
</evidence>
<feature type="domain" description="ABC transporter" evidence="8">
    <location>
        <begin position="5"/>
        <end position="254"/>
    </location>
</feature>
<dbReference type="AlphaFoldDB" id="A0A7M2SHK2"/>
<name>A0A7M2SHK2_9ACTN</name>
<dbReference type="Pfam" id="PF08352">
    <property type="entry name" value="oligo_HPY"/>
    <property type="match status" value="1"/>
</dbReference>
<dbReference type="InterPro" id="IPR003593">
    <property type="entry name" value="AAA+_ATPase"/>
</dbReference>
<reference evidence="9 10" key="1">
    <citation type="submission" date="2020-10" db="EMBL/GenBank/DDBJ databases">
        <title>Streptomyces ferrugineus complate genome analysis.</title>
        <authorList>
            <person name="Anwar N."/>
        </authorList>
    </citation>
    <scope>NUCLEOTIDE SEQUENCE [LARGE SCALE GENOMIC DNA]</scope>
    <source>
        <strain evidence="9 10">CCTCC AA2014009</strain>
    </source>
</reference>
<comment type="similarity">
    <text evidence="2">Belongs to the ABC transporter superfamily.</text>
</comment>
<dbReference type="Gene3D" id="3.40.50.300">
    <property type="entry name" value="P-loop containing nucleotide triphosphate hydrolases"/>
    <property type="match status" value="1"/>
</dbReference>
<dbReference type="SUPFAM" id="SSF52540">
    <property type="entry name" value="P-loop containing nucleoside triphosphate hydrolases"/>
    <property type="match status" value="1"/>
</dbReference>
<organism evidence="9 10">
    <name type="scientific">Streptomyces ferrugineus</name>
    <dbReference type="NCBI Taxonomy" id="1413221"/>
    <lineage>
        <taxon>Bacteria</taxon>
        <taxon>Bacillati</taxon>
        <taxon>Actinomycetota</taxon>
        <taxon>Actinomycetes</taxon>
        <taxon>Kitasatosporales</taxon>
        <taxon>Streptomycetaceae</taxon>
        <taxon>Streptomyces</taxon>
    </lineage>
</organism>
<dbReference type="PROSITE" id="PS50893">
    <property type="entry name" value="ABC_TRANSPORTER_2"/>
    <property type="match status" value="1"/>
</dbReference>
<keyword evidence="6 9" id="KW-0067">ATP-binding</keyword>
<keyword evidence="3" id="KW-0813">Transport</keyword>
<dbReference type="InterPro" id="IPR017871">
    <property type="entry name" value="ABC_transporter-like_CS"/>
</dbReference>
<evidence type="ECO:0000256" key="1">
    <source>
        <dbReference type="ARBA" id="ARBA00004202"/>
    </source>
</evidence>
<accession>A0A7M2SHK2</accession>
<evidence type="ECO:0000256" key="7">
    <source>
        <dbReference type="ARBA" id="ARBA00023136"/>
    </source>
</evidence>
<dbReference type="PANTHER" id="PTHR43297:SF2">
    <property type="entry name" value="DIPEPTIDE TRANSPORT ATP-BINDING PROTEIN DPPD"/>
    <property type="match status" value="1"/>
</dbReference>
<evidence type="ECO:0000256" key="4">
    <source>
        <dbReference type="ARBA" id="ARBA00022475"/>
    </source>
</evidence>
<dbReference type="PANTHER" id="PTHR43297">
    <property type="entry name" value="OLIGOPEPTIDE TRANSPORT ATP-BINDING PROTEIN APPD"/>
    <property type="match status" value="1"/>
</dbReference>
<evidence type="ECO:0000256" key="3">
    <source>
        <dbReference type="ARBA" id="ARBA00022448"/>
    </source>
</evidence>
<dbReference type="SMART" id="SM00382">
    <property type="entry name" value="AAA"/>
    <property type="match status" value="1"/>
</dbReference>
<dbReference type="GO" id="GO:0016887">
    <property type="term" value="F:ATP hydrolysis activity"/>
    <property type="evidence" value="ECO:0007669"/>
    <property type="project" value="InterPro"/>
</dbReference>